<accession>A0A382C0Z1</accession>
<evidence type="ECO:0000313" key="2">
    <source>
        <dbReference type="EMBL" id="SVB19755.1"/>
    </source>
</evidence>
<keyword evidence="1" id="KW-1133">Transmembrane helix</keyword>
<protein>
    <submittedName>
        <fullName evidence="2">Uncharacterized protein</fullName>
    </submittedName>
</protein>
<feature type="transmembrane region" description="Helical" evidence="1">
    <location>
        <begin position="6"/>
        <end position="23"/>
    </location>
</feature>
<organism evidence="2">
    <name type="scientific">marine metagenome</name>
    <dbReference type="NCBI Taxonomy" id="408172"/>
    <lineage>
        <taxon>unclassified sequences</taxon>
        <taxon>metagenomes</taxon>
        <taxon>ecological metagenomes</taxon>
    </lineage>
</organism>
<proteinExistence type="predicted"/>
<feature type="non-terminal residue" evidence="2">
    <location>
        <position position="1"/>
    </location>
</feature>
<keyword evidence="1" id="KW-0812">Transmembrane</keyword>
<sequence length="49" mass="5813">VLVEMIVYWLMYLIPVYAALTPIRVDQKANSFLFGFFINEPTEIFLLWS</sequence>
<dbReference type="EMBL" id="UINC01032307">
    <property type="protein sequence ID" value="SVB19755.1"/>
    <property type="molecule type" value="Genomic_DNA"/>
</dbReference>
<name>A0A382C0Z1_9ZZZZ</name>
<reference evidence="2" key="1">
    <citation type="submission" date="2018-05" db="EMBL/GenBank/DDBJ databases">
        <authorList>
            <person name="Lanie J.A."/>
            <person name="Ng W.-L."/>
            <person name="Kazmierczak K.M."/>
            <person name="Andrzejewski T.M."/>
            <person name="Davidsen T.M."/>
            <person name="Wayne K.J."/>
            <person name="Tettelin H."/>
            <person name="Glass J.I."/>
            <person name="Rusch D."/>
            <person name="Podicherti R."/>
            <person name="Tsui H.-C.T."/>
            <person name="Winkler M.E."/>
        </authorList>
    </citation>
    <scope>NUCLEOTIDE SEQUENCE</scope>
</reference>
<keyword evidence="1" id="KW-0472">Membrane</keyword>
<evidence type="ECO:0000256" key="1">
    <source>
        <dbReference type="SAM" id="Phobius"/>
    </source>
</evidence>
<dbReference type="AlphaFoldDB" id="A0A382C0Z1"/>
<gene>
    <name evidence="2" type="ORF">METZ01_LOCUS172609</name>
</gene>